<protein>
    <recommendedName>
        <fullName evidence="2">Nephrocystin 3-like N-terminal domain-containing protein</fullName>
    </recommendedName>
</protein>
<dbReference type="Pfam" id="PF24883">
    <property type="entry name" value="NPHP3_N"/>
    <property type="match status" value="1"/>
</dbReference>
<comment type="caution">
    <text evidence="3">The sequence shown here is derived from an EMBL/GenBank/DDBJ whole genome shotgun (WGS) entry which is preliminary data.</text>
</comment>
<dbReference type="PANTHER" id="PTHR10039:SF17">
    <property type="entry name" value="FUNGAL STAND N-TERMINAL GOODBYE DOMAIN-CONTAINING PROTEIN-RELATED"/>
    <property type="match status" value="1"/>
</dbReference>
<accession>A0A7C8Q260</accession>
<dbReference type="InterPro" id="IPR011047">
    <property type="entry name" value="Quinoprotein_ADH-like_sf"/>
</dbReference>
<dbReference type="EMBL" id="JAABOE010000007">
    <property type="protein sequence ID" value="KAF3189870.1"/>
    <property type="molecule type" value="Genomic_DNA"/>
</dbReference>
<dbReference type="InterPro" id="IPR027417">
    <property type="entry name" value="P-loop_NTPase"/>
</dbReference>
<dbReference type="PANTHER" id="PTHR10039">
    <property type="entry name" value="AMELOGENIN"/>
    <property type="match status" value="1"/>
</dbReference>
<dbReference type="SUPFAM" id="SSF52540">
    <property type="entry name" value="P-loop containing nucleoside triphosphate hydrolases"/>
    <property type="match status" value="1"/>
</dbReference>
<evidence type="ECO:0000259" key="2">
    <source>
        <dbReference type="Pfam" id="PF24883"/>
    </source>
</evidence>
<proteinExistence type="predicted"/>
<dbReference type="SUPFAM" id="SSF69304">
    <property type="entry name" value="Tricorn protease N-terminal domain"/>
    <property type="match status" value="1"/>
</dbReference>
<sequence>MEAVGAAASIIAIIDLAGKLTKLFARYVSDIKNAESDQIALHNRILATAKLAEEVDKLIHGPDKSKLGSLAQLEKALVECQIIFQNLQQKLKPRGKARVEGFFVYLKWPLDKIEIERVVENLRKLEDTIHSALKIDSLKVILAIDNKVDKIAAAIKPISGLAIVEAAVFGSFADQHEPKCLENTREQLLKDFETWTNTQRSDTKPVFWLSGAAGTGKSTICRTVATLLQAKGMLAASFFFKRGGGDRGNASKFVTTIAAGLSVHWPGLIPYIESAIKRDPGISTKTLRDQFECFIFKPLGSISGGIGGGGCTSVIVIDALDECDNDNDVRLLVNLFGKLAELKNVDIRVFVSSRPETPIRVGFKKINGAYEGLVLHDIEQKIIQHDIKIFFEKQFEMIVEEHDEMLTVGWPGQNTIQQLVDFSSPLFIVASTICLLVNSSHFGPKEQLERILEYQSKSHTSKLARIYLPVFDQLLAEKDEDEKILIIKSVRHLLGTILVPKSSVSRQDISQLLDIPEANLLVRLQGFHSVLYIPKDATQAIRPYHLSFQEFLLDPQTEKVTPFYIGAERGNRNLTTSCLSLLDKTLKMNICGISLACGPDMWPYKAREEVLGSTSPVVRYACRFWIEHAIECTQLHGDDGQIHQFLEKHLLHWLELLSLIDEIFTTRNLLERIVRLYRMVSRVDSPVLSEVLYEVFRFVSDNIRTLRTPSLQIYTRAILDTPEGSKIRKLFQDNISWLARIPPSDAEWDLRGDRPGLPRVHGDWFRDNLDIQCIEFSTSYNDKEYLLCVSKSGTLWMFGLDEMDEPPLKFEVGPGCIVFATQPEYGRDTFIVVGTDDGEIRILDRRSDKIIDIFHGDGNSKCLGAACSRNLKNSAACGRRLASASNLAHSIKIWSFPNKGFHGAYEPPALAHTIKVPSECFTYISFYNEDSGGCHLIAASKNALLRVWRIDHSWERLVAVVQRDSGPSSPICSQFCCHEKQITDLKCFGYSGSQAVMVIENSIEYLDDVLKVSKGESTIRRIGQHSGKIRGITASRVNGRYSTLSGGTDKYLKLWNLSDGLLEASYPIGDRHSVVSVKSAQRRSVRMTLAASLSSSGRVDLWDLEVASSAARGTRGIQTIDSRDDFLLFSPSGQLLVSLEMASGQVKLWDIAAPNIPRITIEEALNKASSVQFSADSEQLAVAMKNGYIRIWGTLSGNLFYECKADDSAFEIQCLAFSLDRGYLAVCFQNTSRDISVQIWNLTSKHPEIDFAITRSRSNSQTSQSASIFSAMTSESLKPKSEQLYLTFSTNGEYLAWVDRQETDNIILYHIPSQNRFGIPRDEVAKLCSIVWLFFIDDGQSLAWAESRPHPLAHRVKICNRAIFRDRVFDIAKWASSKMDTKSVQVEPGLSHECARSRTHDLVLWWLWDGRKILRAPIGLKLGNMDFYGNTVAWVTASGHLAVMEFDQVGIERFEKWQYGRSRPRGDGGRD</sequence>
<evidence type="ECO:0000313" key="4">
    <source>
        <dbReference type="Proteomes" id="UP000479691"/>
    </source>
</evidence>
<evidence type="ECO:0000256" key="1">
    <source>
        <dbReference type="ARBA" id="ARBA00022737"/>
    </source>
</evidence>
<organism evidence="3 4">
    <name type="scientific">Orbilia oligospora</name>
    <name type="common">Nematode-trapping fungus</name>
    <name type="synonym">Arthrobotrys oligospora</name>
    <dbReference type="NCBI Taxonomy" id="2813651"/>
    <lineage>
        <taxon>Eukaryota</taxon>
        <taxon>Fungi</taxon>
        <taxon>Dikarya</taxon>
        <taxon>Ascomycota</taxon>
        <taxon>Pezizomycotina</taxon>
        <taxon>Orbiliomycetes</taxon>
        <taxon>Orbiliales</taxon>
        <taxon>Orbiliaceae</taxon>
        <taxon>Orbilia</taxon>
    </lineage>
</organism>
<feature type="domain" description="Nephrocystin 3-like N-terminal" evidence="2">
    <location>
        <begin position="184"/>
        <end position="354"/>
    </location>
</feature>
<dbReference type="InterPro" id="IPR015943">
    <property type="entry name" value="WD40/YVTN_repeat-like_dom_sf"/>
</dbReference>
<dbReference type="SUPFAM" id="SSF50998">
    <property type="entry name" value="Quinoprotein alcohol dehydrogenase-like"/>
    <property type="match status" value="1"/>
</dbReference>
<gene>
    <name evidence="3" type="ORF">TWF788_009856</name>
</gene>
<dbReference type="SMART" id="SM00320">
    <property type="entry name" value="WD40"/>
    <property type="match status" value="7"/>
</dbReference>
<keyword evidence="1" id="KW-0677">Repeat</keyword>
<dbReference type="Gene3D" id="3.40.50.300">
    <property type="entry name" value="P-loop containing nucleotide triphosphate hydrolases"/>
    <property type="match status" value="1"/>
</dbReference>
<dbReference type="Proteomes" id="UP000479691">
    <property type="component" value="Unassembled WGS sequence"/>
</dbReference>
<reference evidence="3 4" key="1">
    <citation type="submission" date="2019-06" db="EMBL/GenBank/DDBJ databases">
        <authorList>
            <person name="Palmer J.M."/>
        </authorList>
    </citation>
    <scope>NUCLEOTIDE SEQUENCE [LARGE SCALE GENOMIC DNA]</scope>
    <source>
        <strain evidence="3 4">TWF788</strain>
    </source>
</reference>
<name>A0A7C8Q260_ORBOL</name>
<dbReference type="InterPro" id="IPR056884">
    <property type="entry name" value="NPHP3-like_N"/>
</dbReference>
<dbReference type="Gene3D" id="2.130.10.10">
    <property type="entry name" value="YVTN repeat-like/Quinoprotein amine dehydrogenase"/>
    <property type="match status" value="2"/>
</dbReference>
<evidence type="ECO:0000313" key="3">
    <source>
        <dbReference type="EMBL" id="KAF3189870.1"/>
    </source>
</evidence>
<dbReference type="InterPro" id="IPR001680">
    <property type="entry name" value="WD40_rpt"/>
</dbReference>